<feature type="compositionally biased region" description="Low complexity" evidence="9">
    <location>
        <begin position="772"/>
        <end position="789"/>
    </location>
</feature>
<accession>A0ABR4QDL2</accession>
<dbReference type="InterPro" id="IPR047148">
    <property type="entry name" value="PLPL9"/>
</dbReference>
<sequence length="1059" mass="117189">MFPSYVYAFDILGVLLGIEPSTSDKNPSIIQSSPICQLTGFGNSNRLDINAMNVLGETCLYTAVRDASEVIVETLLRAGANPRVGTTDYLPIHVAVEKDRLRCVDLLCAYYPDVINLQSRDKKLSALHIAKKKQMFNHLLELGADPNLRSIEGRTVLHQAVYEQDLDTVMQLLIHEAEVNVSDNHGIYPLHLAAMRCQDLHIVYALIVFEADPNITDAEGLSPRHRLCEHESNVYQHNATRDAMLYALDVVQAQRCPPGRANCTSGCISPEAVLRRSQQMDHVHQQESTCSQSSSYSYLTQLLQDMPFAVLRTNTDPIGDLFNGTPPDPVLNNTNLTHDLDNDLFIYLSGGNHISLSSASSSSSSKSSSPRKRSLECRSVRGFRSTSAMQTVAEVSPDAEANPPRVESMQTEVMERDRGGPTAPTQSTQSWFRRTVVARFISAALPGLDSLFADEPVRSESGEMVSLSPSPQSLEAGKENVLVGANVGIKENQKQELAMASVEPLATGFATVSALETIRLQEFRQHYFKNHNKRDQEQQEQGSHNHRHLWSRAIRDCSGRPGVPCCLERNARCFSAAHGSGGGTDSSLPSVTSSTTCQPTTEDKTSENIQRDAEGFRASRRGYRVLCLDGGGIRGLVLCQILRAIEKAAGRPIRDLYDWVIGTSTGAMLALNIVQGKCVRYNRCLYFRLKEKIFVGNRPYPTEEFENLLREEFGEGSVMSDITDVRVSVTALRGDHFPPRLHMFRNYPAPYERMERLVSELLEACSPRVAASTSSTTSTDTSVLTRSTDNPTTTDMPYRRLLNTFLRDLFGETIDEVGHGGEDESDLQESIVSLLSSFSRRYMYSSKGVEQPVPISEQPIWRAARASGAAPSYFRACGPFLDGGLIANNPTLDLLTEAQELNIVRRLRRESTIPIASVTSLGTGRVPLREVQQLDVFRPQNMSEAYRVALGVTELSRMLVEMATMSEGRIVERSRAWCSSLGVPFFRFSPLLSENVALDTKDTRAILQMLWETEAYLCNCRDRILRLADSLLLASDSSPTSVKTVTAVATTTISPSTQS</sequence>
<feature type="active site" description="Nucleophile" evidence="8">
    <location>
        <position position="664"/>
    </location>
</feature>
<feature type="region of interest" description="Disordered" evidence="9">
    <location>
        <begin position="772"/>
        <end position="796"/>
    </location>
</feature>
<feature type="region of interest" description="Disordered" evidence="9">
    <location>
        <begin position="356"/>
        <end position="380"/>
    </location>
</feature>
<feature type="repeat" description="ANK" evidence="7">
    <location>
        <begin position="185"/>
        <end position="218"/>
    </location>
</feature>
<dbReference type="InterPro" id="IPR016035">
    <property type="entry name" value="Acyl_Trfase/lysoPLipase"/>
</dbReference>
<feature type="short sequence motif" description="GXSXG" evidence="8">
    <location>
        <begin position="662"/>
        <end position="666"/>
    </location>
</feature>
<evidence type="ECO:0000256" key="9">
    <source>
        <dbReference type="SAM" id="MobiDB-lite"/>
    </source>
</evidence>
<feature type="short sequence motif" description="DGA/G" evidence="8">
    <location>
        <begin position="882"/>
        <end position="884"/>
    </location>
</feature>
<evidence type="ECO:0000256" key="5">
    <source>
        <dbReference type="ARBA" id="ARBA00023098"/>
    </source>
</evidence>
<dbReference type="PROSITE" id="PS50088">
    <property type="entry name" value="ANK_REPEAT"/>
    <property type="match status" value="3"/>
</dbReference>
<dbReference type="Gene3D" id="1.25.40.20">
    <property type="entry name" value="Ankyrin repeat-containing domain"/>
    <property type="match status" value="2"/>
</dbReference>
<evidence type="ECO:0000256" key="1">
    <source>
        <dbReference type="ARBA" id="ARBA00013278"/>
    </source>
</evidence>
<dbReference type="InterPro" id="IPR002641">
    <property type="entry name" value="PNPLA_dom"/>
</dbReference>
<dbReference type="Pfam" id="PF01734">
    <property type="entry name" value="Patatin"/>
    <property type="match status" value="1"/>
</dbReference>
<dbReference type="SUPFAM" id="SSF52151">
    <property type="entry name" value="FabD/lysophospholipase-like"/>
    <property type="match status" value="1"/>
</dbReference>
<evidence type="ECO:0000256" key="7">
    <source>
        <dbReference type="PROSITE-ProRule" id="PRU00023"/>
    </source>
</evidence>
<feature type="domain" description="PNPLA" evidence="10">
    <location>
        <begin position="626"/>
        <end position="895"/>
    </location>
</feature>
<proteinExistence type="predicted"/>
<dbReference type="PANTHER" id="PTHR24139">
    <property type="entry name" value="CALCIUM-INDEPENDENT PHOSPHOLIPASE A2"/>
    <property type="match status" value="1"/>
</dbReference>
<dbReference type="SMART" id="SM00248">
    <property type="entry name" value="ANK"/>
    <property type="match status" value="5"/>
</dbReference>
<evidence type="ECO:0000256" key="6">
    <source>
        <dbReference type="ARBA" id="ARBA00023422"/>
    </source>
</evidence>
<keyword evidence="4 7" id="KW-0040">ANK repeat</keyword>
<dbReference type="PANTHER" id="PTHR24139:SF34">
    <property type="entry name" value="85_88 KDA CALCIUM-INDEPENDENT PHOSPHOLIPASE A2"/>
    <property type="match status" value="1"/>
</dbReference>
<dbReference type="PROSITE" id="PS51635">
    <property type="entry name" value="PNPLA"/>
    <property type="match status" value="1"/>
</dbReference>
<name>A0ABR4QDL2_9CEST</name>
<evidence type="ECO:0000313" key="12">
    <source>
        <dbReference type="Proteomes" id="UP001651158"/>
    </source>
</evidence>
<dbReference type="EC" id="3.1.1.4" evidence="1"/>
<dbReference type="EMBL" id="JAKROA010000004">
    <property type="protein sequence ID" value="KAL5107670.1"/>
    <property type="molecule type" value="Genomic_DNA"/>
</dbReference>
<keyword evidence="12" id="KW-1185">Reference proteome</keyword>
<dbReference type="InterPro" id="IPR036770">
    <property type="entry name" value="Ankyrin_rpt-contain_sf"/>
</dbReference>
<dbReference type="Gene3D" id="3.40.1090.10">
    <property type="entry name" value="Cytosolic phospholipase A2 catalytic domain"/>
    <property type="match status" value="1"/>
</dbReference>
<evidence type="ECO:0000256" key="2">
    <source>
        <dbReference type="ARBA" id="ARBA00022737"/>
    </source>
</evidence>
<dbReference type="InterPro" id="IPR002110">
    <property type="entry name" value="Ankyrin_rpt"/>
</dbReference>
<keyword evidence="3 8" id="KW-0378">Hydrolase</keyword>
<feature type="compositionally biased region" description="Low complexity" evidence="9">
    <location>
        <begin position="356"/>
        <end position="368"/>
    </location>
</feature>
<protein>
    <recommendedName>
        <fullName evidence="1">phospholipase A2</fullName>
        <ecNumber evidence="1">3.1.1.4</ecNumber>
    </recommendedName>
</protein>
<dbReference type="Proteomes" id="UP001651158">
    <property type="component" value="Unassembled WGS sequence"/>
</dbReference>
<feature type="repeat" description="ANK" evidence="7">
    <location>
        <begin position="55"/>
        <end position="87"/>
    </location>
</feature>
<evidence type="ECO:0000256" key="8">
    <source>
        <dbReference type="PROSITE-ProRule" id="PRU01161"/>
    </source>
</evidence>
<feature type="compositionally biased region" description="Polar residues" evidence="9">
    <location>
        <begin position="585"/>
        <end position="600"/>
    </location>
</feature>
<dbReference type="Pfam" id="PF12796">
    <property type="entry name" value="Ank_2"/>
    <property type="match status" value="1"/>
</dbReference>
<reference evidence="11 12" key="1">
    <citation type="journal article" date="2022" name="Front. Cell. Infect. Microbiol.">
        <title>The Genomes of Two Strains of Taenia crassiceps the Animal Model for the Study of Human Cysticercosis.</title>
        <authorList>
            <person name="Bobes R.J."/>
            <person name="Estrada K."/>
            <person name="Rios-Valencia D.G."/>
            <person name="Calderon-Gallegos A."/>
            <person name="de la Torre P."/>
            <person name="Carrero J.C."/>
            <person name="Sanchez-Flores A."/>
            <person name="Laclette J.P."/>
        </authorList>
    </citation>
    <scope>NUCLEOTIDE SEQUENCE [LARGE SCALE GENOMIC DNA]</scope>
    <source>
        <strain evidence="11">WFUcys</strain>
    </source>
</reference>
<evidence type="ECO:0000256" key="4">
    <source>
        <dbReference type="ARBA" id="ARBA00023043"/>
    </source>
</evidence>
<gene>
    <name evidence="11" type="ORF">TcWFU_004631</name>
</gene>
<organism evidence="11 12">
    <name type="scientific">Taenia crassiceps</name>
    <dbReference type="NCBI Taxonomy" id="6207"/>
    <lineage>
        <taxon>Eukaryota</taxon>
        <taxon>Metazoa</taxon>
        <taxon>Spiralia</taxon>
        <taxon>Lophotrochozoa</taxon>
        <taxon>Platyhelminthes</taxon>
        <taxon>Cestoda</taxon>
        <taxon>Eucestoda</taxon>
        <taxon>Cyclophyllidea</taxon>
        <taxon>Taeniidae</taxon>
        <taxon>Taenia</taxon>
    </lineage>
</organism>
<keyword evidence="8" id="KW-0442">Lipid degradation</keyword>
<evidence type="ECO:0000259" key="10">
    <source>
        <dbReference type="PROSITE" id="PS51635"/>
    </source>
</evidence>
<dbReference type="SUPFAM" id="SSF48403">
    <property type="entry name" value="Ankyrin repeat"/>
    <property type="match status" value="1"/>
</dbReference>
<comment type="caution">
    <text evidence="11">The sequence shown here is derived from an EMBL/GenBank/DDBJ whole genome shotgun (WGS) entry which is preliminary data.</text>
</comment>
<keyword evidence="5 8" id="KW-0443">Lipid metabolism</keyword>
<evidence type="ECO:0000313" key="11">
    <source>
        <dbReference type="EMBL" id="KAL5107670.1"/>
    </source>
</evidence>
<feature type="repeat" description="ANK" evidence="7">
    <location>
        <begin position="152"/>
        <end position="184"/>
    </location>
</feature>
<dbReference type="PROSITE" id="PS50297">
    <property type="entry name" value="ANK_REP_REGION"/>
    <property type="match status" value="1"/>
</dbReference>
<keyword evidence="2" id="KW-0677">Repeat</keyword>
<evidence type="ECO:0000256" key="3">
    <source>
        <dbReference type="ARBA" id="ARBA00022801"/>
    </source>
</evidence>
<comment type="catalytic activity">
    <reaction evidence="6">
        <text>a 1,2-diacyl-sn-glycero-3-phosphocholine + H2O = a 1-acyl-sn-glycero-3-phosphocholine + a fatty acid + H(+)</text>
        <dbReference type="Rhea" id="RHEA:15801"/>
        <dbReference type="ChEBI" id="CHEBI:15377"/>
        <dbReference type="ChEBI" id="CHEBI:15378"/>
        <dbReference type="ChEBI" id="CHEBI:28868"/>
        <dbReference type="ChEBI" id="CHEBI:57643"/>
        <dbReference type="ChEBI" id="CHEBI:58168"/>
        <dbReference type="EC" id="3.1.1.4"/>
    </reaction>
    <physiologicalReaction direction="left-to-right" evidence="6">
        <dbReference type="Rhea" id="RHEA:15802"/>
    </physiologicalReaction>
</comment>
<feature type="region of interest" description="Disordered" evidence="9">
    <location>
        <begin position="388"/>
        <end position="407"/>
    </location>
</feature>
<feature type="region of interest" description="Disordered" evidence="9">
    <location>
        <begin position="580"/>
        <end position="609"/>
    </location>
</feature>
<feature type="short sequence motif" description="GXGXXG" evidence="8">
    <location>
        <begin position="630"/>
        <end position="635"/>
    </location>
</feature>
<feature type="active site" description="Proton acceptor" evidence="8">
    <location>
        <position position="882"/>
    </location>
</feature>